<reference evidence="2" key="1">
    <citation type="submission" date="2020-03" db="EMBL/GenBank/DDBJ databases">
        <title>The deep terrestrial virosphere.</title>
        <authorList>
            <person name="Holmfeldt K."/>
            <person name="Nilsson E."/>
            <person name="Simone D."/>
            <person name="Lopez-Fernandez M."/>
            <person name="Wu X."/>
            <person name="de Brujin I."/>
            <person name="Lundin D."/>
            <person name="Andersson A."/>
            <person name="Bertilsson S."/>
            <person name="Dopson M."/>
        </authorList>
    </citation>
    <scope>NUCLEOTIDE SEQUENCE</scope>
    <source>
        <strain evidence="2">MM415A01028</strain>
        <strain evidence="1">MM415B00651</strain>
    </source>
</reference>
<evidence type="ECO:0008006" key="3">
    <source>
        <dbReference type="Google" id="ProtNLM"/>
    </source>
</evidence>
<proteinExistence type="predicted"/>
<name>A0A6M3KAR0_9ZZZZ</name>
<dbReference type="EMBL" id="MT142349">
    <property type="protein sequence ID" value="QJA78698.1"/>
    <property type="molecule type" value="Genomic_DNA"/>
</dbReference>
<protein>
    <recommendedName>
        <fullName evidence="3">Peptidase</fullName>
    </recommendedName>
</protein>
<gene>
    <name evidence="2" type="ORF">MM415A01028_0015</name>
    <name evidence="1" type="ORF">MM415B00651_0034</name>
</gene>
<evidence type="ECO:0000313" key="1">
    <source>
        <dbReference type="EMBL" id="QJA63119.1"/>
    </source>
</evidence>
<evidence type="ECO:0000313" key="2">
    <source>
        <dbReference type="EMBL" id="QJA78698.1"/>
    </source>
</evidence>
<sequence>MFLSWLFKWFAGKTAPPINYEIPSPKIRISQGAISLNYDGENTVMVTTLPGKCYKSAVADTNSLDPFVDAGMTVLLQEVSDFNDLIVGDVIVYLPNGDTQSGGIIHRIRDIGHDEHGWFCKCRGDNPYITWDDPYLIRPSWIKSVMVGVLTGG</sequence>
<organism evidence="2">
    <name type="scientific">viral metagenome</name>
    <dbReference type="NCBI Taxonomy" id="1070528"/>
    <lineage>
        <taxon>unclassified sequences</taxon>
        <taxon>metagenomes</taxon>
        <taxon>organismal metagenomes</taxon>
    </lineage>
</organism>
<dbReference type="AlphaFoldDB" id="A0A6M3KAR0"/>
<dbReference type="EMBL" id="MT141490">
    <property type="protein sequence ID" value="QJA63119.1"/>
    <property type="molecule type" value="Genomic_DNA"/>
</dbReference>
<accession>A0A6M3KAR0</accession>